<dbReference type="AlphaFoldDB" id="A0AAD5DM12"/>
<dbReference type="Proteomes" id="UP001205105">
    <property type="component" value="Unassembled WGS sequence"/>
</dbReference>
<gene>
    <name evidence="2" type="ORF">COHA_006158</name>
</gene>
<proteinExistence type="predicted"/>
<comment type="caution">
    <text evidence="2">The sequence shown here is derived from an EMBL/GenBank/DDBJ whole genome shotgun (WGS) entry which is preliminary data.</text>
</comment>
<sequence>MQRSVRSRGDALAVLALALILPSVAFARTLKGENWACELLRRRFASGPQARRIDGPICQWECDVHFETKRWEDKFDCSIDQFHELNSWAKDKAWIKQGDICDVPCDAEHKPTKDKKDWHYYGDICQCEWGLESYVLCPGGVFTALLLNPLMRTVKADRDYSKRNFTRDFGIEWRVAVELNEDWCEDTLNHTIVFKKGEIVDVPCHYEHRRLGMKWHWKPSQKRKTHGDVCEFKIIKKWHPRRIQRDFDWDWEGCLELNPHLYYRKWCYVEEIIYIPCDRKHKDHGHNWHHTPNKWWCEFDRDDWVPEWKDKCKDHCPGECRPRKKEVGAEEALACTLAER</sequence>
<evidence type="ECO:0000313" key="2">
    <source>
        <dbReference type="EMBL" id="KAI7840117.1"/>
    </source>
</evidence>
<organism evidence="2 3">
    <name type="scientific">Chlorella ohadii</name>
    <dbReference type="NCBI Taxonomy" id="2649997"/>
    <lineage>
        <taxon>Eukaryota</taxon>
        <taxon>Viridiplantae</taxon>
        <taxon>Chlorophyta</taxon>
        <taxon>core chlorophytes</taxon>
        <taxon>Trebouxiophyceae</taxon>
        <taxon>Chlorellales</taxon>
        <taxon>Chlorellaceae</taxon>
        <taxon>Chlorella clade</taxon>
        <taxon>Chlorella</taxon>
    </lineage>
</organism>
<name>A0AAD5DM12_9CHLO</name>
<evidence type="ECO:0000256" key="1">
    <source>
        <dbReference type="SAM" id="SignalP"/>
    </source>
</evidence>
<feature type="chain" id="PRO_5042082495" evidence="1">
    <location>
        <begin position="28"/>
        <end position="340"/>
    </location>
</feature>
<keyword evidence="3" id="KW-1185">Reference proteome</keyword>
<dbReference type="EMBL" id="JADXDR010000084">
    <property type="protein sequence ID" value="KAI7840117.1"/>
    <property type="molecule type" value="Genomic_DNA"/>
</dbReference>
<reference evidence="2" key="1">
    <citation type="submission" date="2020-11" db="EMBL/GenBank/DDBJ databases">
        <title>Chlorella ohadii genome sequencing and assembly.</title>
        <authorList>
            <person name="Murik O."/>
            <person name="Treves H."/>
            <person name="Kedem I."/>
            <person name="Shotland Y."/>
            <person name="Kaplan A."/>
        </authorList>
    </citation>
    <scope>NUCLEOTIDE SEQUENCE</scope>
    <source>
        <strain evidence="2">1</strain>
    </source>
</reference>
<feature type="signal peptide" evidence="1">
    <location>
        <begin position="1"/>
        <end position="27"/>
    </location>
</feature>
<evidence type="ECO:0000313" key="3">
    <source>
        <dbReference type="Proteomes" id="UP001205105"/>
    </source>
</evidence>
<keyword evidence="1" id="KW-0732">Signal</keyword>
<protein>
    <submittedName>
        <fullName evidence="2">Uncharacterized protein</fullName>
    </submittedName>
</protein>
<accession>A0AAD5DM12</accession>